<feature type="coiled-coil region" evidence="1">
    <location>
        <begin position="331"/>
        <end position="478"/>
    </location>
</feature>
<gene>
    <name evidence="3" type="ORF">QSP1433_LOCUS2895</name>
</gene>
<evidence type="ECO:0000256" key="2">
    <source>
        <dbReference type="SAM" id="MobiDB-lite"/>
    </source>
</evidence>
<dbReference type="EMBL" id="HBHK01004848">
    <property type="protein sequence ID" value="CAD9669649.1"/>
    <property type="molecule type" value="Transcribed_RNA"/>
</dbReference>
<evidence type="ECO:0000256" key="1">
    <source>
        <dbReference type="SAM" id="Coils"/>
    </source>
</evidence>
<feature type="region of interest" description="Disordered" evidence="2">
    <location>
        <begin position="110"/>
        <end position="176"/>
    </location>
</feature>
<accession>A0A7S2RFG3</accession>
<feature type="coiled-coil region" evidence="1">
    <location>
        <begin position="222"/>
        <end position="280"/>
    </location>
</feature>
<dbReference type="AlphaFoldDB" id="A0A7S2RFG3"/>
<organism evidence="3">
    <name type="scientific">Mucochytrium quahogii</name>
    <dbReference type="NCBI Taxonomy" id="96639"/>
    <lineage>
        <taxon>Eukaryota</taxon>
        <taxon>Sar</taxon>
        <taxon>Stramenopiles</taxon>
        <taxon>Bigyra</taxon>
        <taxon>Labyrinthulomycetes</taxon>
        <taxon>Thraustochytrida</taxon>
        <taxon>Thraustochytriidae</taxon>
        <taxon>Mucochytrium</taxon>
    </lineage>
</organism>
<feature type="compositionally biased region" description="Basic and acidic residues" evidence="2">
    <location>
        <begin position="147"/>
        <end position="162"/>
    </location>
</feature>
<sequence length="580" mass="66458">MNVGLNSFEEKVLCDERLSVEVQRNGNDDCARVTMIKGLPLSGSLRVGQYLLGASLGSAKISFNKLPLALVQKELGRLKSIRKHYSLIVTDYIETGEPDAEIERINSPLHRTPEKSHHYSLNPQERTPPPSFKLPKSDSSPSSRMEVASKERWSDKSAKEQEQEPAPSSGASSIINGDASKLTSMLQFNDVSKIQASLERLRGQRVMMERLKSESAKKDVRIQGLTKQLQSLRTDLSSALDQVHENSRVHANLQVAEEKISIMETKLAEKDEEIERVKNVSVGNADFLKTSLDQEKKNRESDRVEQESIRETLMEELEVIRVEKQMETQTKQQLQVDITLLRKQLDEATSTIEDIKCREAEKYSVLQRNFQSLQLERDALFDKVRTLEMENESRSDALKCTTEALTSAEQRANLLNATIQELEENTVQLRKELLDSERRFSSKMTESKEQNSCLDNLLTEKSNEIALLEKKLTVFKDRFNNELADHKDTRSAYIRKSQELDNMVQSMKRLSEQHSTLQVRLGQANATVDGLHKEMLRERERSSKLSLQLESEKSASREWATSRLELLNQFCEEEERFRRL</sequence>
<keyword evidence="1" id="KW-0175">Coiled coil</keyword>
<protein>
    <submittedName>
        <fullName evidence="3">Uncharacterized protein</fullName>
    </submittedName>
</protein>
<reference evidence="3" key="1">
    <citation type="submission" date="2021-01" db="EMBL/GenBank/DDBJ databases">
        <authorList>
            <person name="Corre E."/>
            <person name="Pelletier E."/>
            <person name="Niang G."/>
            <person name="Scheremetjew M."/>
            <person name="Finn R."/>
            <person name="Kale V."/>
            <person name="Holt S."/>
            <person name="Cochrane G."/>
            <person name="Meng A."/>
            <person name="Brown T."/>
            <person name="Cohen L."/>
        </authorList>
    </citation>
    <scope>NUCLEOTIDE SEQUENCE</scope>
    <source>
        <strain evidence="3">NY070348D</strain>
    </source>
</reference>
<proteinExistence type="predicted"/>
<evidence type="ECO:0000313" key="3">
    <source>
        <dbReference type="EMBL" id="CAD9669649.1"/>
    </source>
</evidence>
<name>A0A7S2RFG3_9STRA</name>